<evidence type="ECO:0000256" key="4">
    <source>
        <dbReference type="ARBA" id="ARBA00023180"/>
    </source>
</evidence>
<dbReference type="PANTHER" id="PTHR45679:SF6">
    <property type="entry name" value="ER DEGRADATION-ENHANCING ALPHA-MANNOSIDASE-LIKE PROTEIN 2"/>
    <property type="match status" value="1"/>
</dbReference>
<dbReference type="Gene3D" id="1.50.10.10">
    <property type="match status" value="1"/>
</dbReference>
<keyword evidence="4" id="KW-0325">Glycoprotein</keyword>
<dbReference type="EMBL" id="BTSY01000001">
    <property type="protein sequence ID" value="GMT08715.1"/>
    <property type="molecule type" value="Genomic_DNA"/>
</dbReference>
<keyword evidence="6" id="KW-0732">Signal</keyword>
<keyword evidence="5" id="KW-0326">Glycosidase</keyword>
<evidence type="ECO:0000256" key="6">
    <source>
        <dbReference type="SAM" id="SignalP"/>
    </source>
</evidence>
<feature type="signal peptide" evidence="6">
    <location>
        <begin position="1"/>
        <end position="16"/>
    </location>
</feature>
<name>A0AAV5US96_9BILA</name>
<dbReference type="InterPro" id="IPR036026">
    <property type="entry name" value="Seven-hairpin_glycosidases"/>
</dbReference>
<keyword evidence="5" id="KW-0378">Hydrolase</keyword>
<dbReference type="InterPro" id="IPR012341">
    <property type="entry name" value="6hp_glycosidase-like_sf"/>
</dbReference>
<dbReference type="GO" id="GO:1904380">
    <property type="term" value="P:endoplasmic reticulum mannose trimming"/>
    <property type="evidence" value="ECO:0007669"/>
    <property type="project" value="InterPro"/>
</dbReference>
<dbReference type="EC" id="3.2.1.-" evidence="5"/>
<dbReference type="GO" id="GO:0004571">
    <property type="term" value="F:mannosyl-oligosaccharide 1,2-alpha-mannosidase activity"/>
    <property type="evidence" value="ECO:0007669"/>
    <property type="project" value="InterPro"/>
</dbReference>
<accession>A0AAV5US96</accession>
<feature type="non-terminal residue" evidence="7">
    <location>
        <position position="168"/>
    </location>
</feature>
<keyword evidence="3" id="KW-0256">Endoplasmic reticulum</keyword>
<dbReference type="PANTHER" id="PTHR45679">
    <property type="entry name" value="ER DEGRADATION-ENHANCING ALPHA-MANNOSIDASE-LIKE PROTEIN 2"/>
    <property type="match status" value="1"/>
</dbReference>
<evidence type="ECO:0000256" key="5">
    <source>
        <dbReference type="RuleBase" id="RU361193"/>
    </source>
</evidence>
<comment type="similarity">
    <text evidence="2 5">Belongs to the glycosyl hydrolase 47 family.</text>
</comment>
<evidence type="ECO:0000313" key="7">
    <source>
        <dbReference type="EMBL" id="GMT08715.1"/>
    </source>
</evidence>
<gene>
    <name evidence="7" type="ORF">PFISCL1PPCAC_12</name>
</gene>
<dbReference type="GO" id="GO:0005975">
    <property type="term" value="P:carbohydrate metabolic process"/>
    <property type="evidence" value="ECO:0007669"/>
    <property type="project" value="InterPro"/>
</dbReference>
<evidence type="ECO:0000313" key="8">
    <source>
        <dbReference type="Proteomes" id="UP001432322"/>
    </source>
</evidence>
<dbReference type="PRINTS" id="PR00747">
    <property type="entry name" value="GLYHDRLASE47"/>
</dbReference>
<reference evidence="7" key="1">
    <citation type="submission" date="2023-10" db="EMBL/GenBank/DDBJ databases">
        <title>Genome assembly of Pristionchus species.</title>
        <authorList>
            <person name="Yoshida K."/>
            <person name="Sommer R.J."/>
        </authorList>
    </citation>
    <scope>NUCLEOTIDE SEQUENCE</scope>
    <source>
        <strain evidence="7">RS5133</strain>
    </source>
</reference>
<evidence type="ECO:0000256" key="3">
    <source>
        <dbReference type="ARBA" id="ARBA00022824"/>
    </source>
</evidence>
<sequence>MPPRLWVLFLLYFGLAVEVTVPPSATVLPTLFKSIYRPEELVDEWRKRRMKEEELDHDVEFSDEDKKKYKEKVRRMFYHAYDGYLEHGYPMDELKPLTCEGHDTWGSFSLTLVDALDTLLVLGNVTEFKRASRLVIKSVRTEEDINVSVFETNIRIVGGLLSAHMLQG</sequence>
<keyword evidence="8" id="KW-1185">Reference proteome</keyword>
<feature type="chain" id="PRO_5043809056" description="alpha-1,2-Mannosidase" evidence="6">
    <location>
        <begin position="17"/>
        <end position="168"/>
    </location>
</feature>
<comment type="subcellular location">
    <subcellularLocation>
        <location evidence="1">Endoplasmic reticulum</location>
    </subcellularLocation>
</comment>
<dbReference type="Pfam" id="PF01532">
    <property type="entry name" value="Glyco_hydro_47"/>
    <property type="match status" value="1"/>
</dbReference>
<dbReference type="AlphaFoldDB" id="A0AAV5US96"/>
<protein>
    <recommendedName>
        <fullName evidence="5">alpha-1,2-Mannosidase</fullName>
        <ecNumber evidence="5">3.2.1.-</ecNumber>
    </recommendedName>
</protein>
<dbReference type="GO" id="GO:0005509">
    <property type="term" value="F:calcium ion binding"/>
    <property type="evidence" value="ECO:0007669"/>
    <property type="project" value="InterPro"/>
</dbReference>
<comment type="caution">
    <text evidence="7">The sequence shown here is derived from an EMBL/GenBank/DDBJ whole genome shotgun (WGS) entry which is preliminary data.</text>
</comment>
<dbReference type="SUPFAM" id="SSF48225">
    <property type="entry name" value="Seven-hairpin glycosidases"/>
    <property type="match status" value="1"/>
</dbReference>
<evidence type="ECO:0000256" key="1">
    <source>
        <dbReference type="ARBA" id="ARBA00004240"/>
    </source>
</evidence>
<proteinExistence type="inferred from homology"/>
<dbReference type="GO" id="GO:0016020">
    <property type="term" value="C:membrane"/>
    <property type="evidence" value="ECO:0007669"/>
    <property type="project" value="InterPro"/>
</dbReference>
<dbReference type="InterPro" id="IPR001382">
    <property type="entry name" value="Glyco_hydro_47"/>
</dbReference>
<evidence type="ECO:0000256" key="2">
    <source>
        <dbReference type="ARBA" id="ARBA00007658"/>
    </source>
</evidence>
<dbReference type="GO" id="GO:0044322">
    <property type="term" value="C:endoplasmic reticulum quality control compartment"/>
    <property type="evidence" value="ECO:0007669"/>
    <property type="project" value="GOC"/>
</dbReference>
<dbReference type="Proteomes" id="UP001432322">
    <property type="component" value="Unassembled WGS sequence"/>
</dbReference>
<dbReference type="InterPro" id="IPR044674">
    <property type="entry name" value="EDEM1/2/3"/>
</dbReference>
<organism evidence="7 8">
    <name type="scientific">Pristionchus fissidentatus</name>
    <dbReference type="NCBI Taxonomy" id="1538716"/>
    <lineage>
        <taxon>Eukaryota</taxon>
        <taxon>Metazoa</taxon>
        <taxon>Ecdysozoa</taxon>
        <taxon>Nematoda</taxon>
        <taxon>Chromadorea</taxon>
        <taxon>Rhabditida</taxon>
        <taxon>Rhabditina</taxon>
        <taxon>Diplogasteromorpha</taxon>
        <taxon>Diplogasteroidea</taxon>
        <taxon>Neodiplogasteridae</taxon>
        <taxon>Pristionchus</taxon>
    </lineage>
</organism>